<reference evidence="2 3" key="1">
    <citation type="submission" date="2013-12" db="EMBL/GenBank/DDBJ databases">
        <title>Draft genome of the parsitic nematode Ancylostoma duodenale.</title>
        <authorList>
            <person name="Mitreva M."/>
        </authorList>
    </citation>
    <scope>NUCLEOTIDE SEQUENCE [LARGE SCALE GENOMIC DNA]</scope>
    <source>
        <strain evidence="2 3">Zhejiang</strain>
    </source>
</reference>
<gene>
    <name evidence="2" type="ORF">ANCDUO_09751</name>
</gene>
<evidence type="ECO:0000313" key="3">
    <source>
        <dbReference type="Proteomes" id="UP000054047"/>
    </source>
</evidence>
<evidence type="ECO:0000313" key="2">
    <source>
        <dbReference type="EMBL" id="KIH60005.1"/>
    </source>
</evidence>
<evidence type="ECO:0000256" key="1">
    <source>
        <dbReference type="SAM" id="Coils"/>
    </source>
</evidence>
<keyword evidence="1" id="KW-0175">Coiled coil</keyword>
<organism evidence="2 3">
    <name type="scientific">Ancylostoma duodenale</name>
    <dbReference type="NCBI Taxonomy" id="51022"/>
    <lineage>
        <taxon>Eukaryota</taxon>
        <taxon>Metazoa</taxon>
        <taxon>Ecdysozoa</taxon>
        <taxon>Nematoda</taxon>
        <taxon>Chromadorea</taxon>
        <taxon>Rhabditida</taxon>
        <taxon>Rhabditina</taxon>
        <taxon>Rhabditomorpha</taxon>
        <taxon>Strongyloidea</taxon>
        <taxon>Ancylostomatidae</taxon>
        <taxon>Ancylostomatinae</taxon>
        <taxon>Ancylostoma</taxon>
    </lineage>
</organism>
<keyword evidence="3" id="KW-1185">Reference proteome</keyword>
<feature type="coiled-coil region" evidence="1">
    <location>
        <begin position="6"/>
        <end position="33"/>
    </location>
</feature>
<dbReference type="PANTHER" id="PTHR21523:SF37">
    <property type="entry name" value="MLT-TEN (MLT-10) RELATED"/>
    <property type="match status" value="1"/>
</dbReference>
<dbReference type="OrthoDB" id="5917548at2759"/>
<name>A0A0C2GFT3_9BILA</name>
<dbReference type="Pfam" id="PF04870">
    <property type="entry name" value="Moulting_cycle"/>
    <property type="match status" value="1"/>
</dbReference>
<accession>A0A0C2GFT3</accession>
<dbReference type="InterPro" id="IPR006954">
    <property type="entry name" value="Mlt-10-like"/>
</dbReference>
<dbReference type="AlphaFoldDB" id="A0A0C2GFT3"/>
<dbReference type="Proteomes" id="UP000054047">
    <property type="component" value="Unassembled WGS sequence"/>
</dbReference>
<dbReference type="EMBL" id="KN731383">
    <property type="protein sequence ID" value="KIH60005.1"/>
    <property type="molecule type" value="Genomic_DNA"/>
</dbReference>
<protein>
    <submittedName>
        <fullName evidence="2">Uncharacterized protein</fullName>
    </submittedName>
</protein>
<sequence>MNVFGDEDDEIKMEKLMERANNLEDKVDDREKLMMGPIELLRDAVRIGMAMSGRNVSNFNEKNVKMISPRFLSVLPDEEEEETVKLISPSLFALHDEGRGIEKETSLANTFALLGEKDNEAWLDFIIEAAGVSDALDSMKAGLHIA</sequence>
<dbReference type="PANTHER" id="PTHR21523">
    <property type="match status" value="1"/>
</dbReference>
<proteinExistence type="predicted"/>